<organism evidence="4 5">
    <name type="scientific">Ephemerocybe angulata</name>
    <dbReference type="NCBI Taxonomy" id="980116"/>
    <lineage>
        <taxon>Eukaryota</taxon>
        <taxon>Fungi</taxon>
        <taxon>Dikarya</taxon>
        <taxon>Basidiomycota</taxon>
        <taxon>Agaricomycotina</taxon>
        <taxon>Agaricomycetes</taxon>
        <taxon>Agaricomycetidae</taxon>
        <taxon>Agaricales</taxon>
        <taxon>Agaricineae</taxon>
        <taxon>Psathyrellaceae</taxon>
        <taxon>Ephemerocybe</taxon>
    </lineage>
</organism>
<evidence type="ECO:0000313" key="4">
    <source>
        <dbReference type="EMBL" id="KAF5340757.1"/>
    </source>
</evidence>
<protein>
    <recommendedName>
        <fullName evidence="3">DUF6534 domain-containing protein</fullName>
    </recommendedName>
</protein>
<keyword evidence="2" id="KW-0472">Membrane</keyword>
<keyword evidence="2" id="KW-1133">Transmembrane helix</keyword>
<feature type="region of interest" description="Disordered" evidence="1">
    <location>
        <begin position="361"/>
        <end position="393"/>
    </location>
</feature>
<dbReference type="PANTHER" id="PTHR40465:SF1">
    <property type="entry name" value="DUF6534 DOMAIN-CONTAINING PROTEIN"/>
    <property type="match status" value="1"/>
</dbReference>
<dbReference type="Pfam" id="PF20152">
    <property type="entry name" value="DUF6534"/>
    <property type="match status" value="1"/>
</dbReference>
<feature type="transmembrane region" description="Helical" evidence="2">
    <location>
        <begin position="140"/>
        <end position="162"/>
    </location>
</feature>
<keyword evidence="2" id="KW-0812">Transmembrane</keyword>
<feature type="compositionally biased region" description="Polar residues" evidence="1">
    <location>
        <begin position="299"/>
        <end position="316"/>
    </location>
</feature>
<proteinExistence type="predicted"/>
<reference evidence="4 5" key="1">
    <citation type="journal article" date="2020" name="ISME J.">
        <title>Uncovering the hidden diversity of litter-decomposition mechanisms in mushroom-forming fungi.</title>
        <authorList>
            <person name="Floudas D."/>
            <person name="Bentzer J."/>
            <person name="Ahren D."/>
            <person name="Johansson T."/>
            <person name="Persson P."/>
            <person name="Tunlid A."/>
        </authorList>
    </citation>
    <scope>NUCLEOTIDE SEQUENCE [LARGE SCALE GENOMIC DNA]</scope>
    <source>
        <strain evidence="4 5">CBS 175.51</strain>
    </source>
</reference>
<accession>A0A8H5CFA8</accession>
<dbReference type="InterPro" id="IPR045339">
    <property type="entry name" value="DUF6534"/>
</dbReference>
<feature type="transmembrane region" description="Helical" evidence="2">
    <location>
        <begin position="225"/>
        <end position="249"/>
    </location>
</feature>
<comment type="caution">
    <text evidence="4">The sequence shown here is derived from an EMBL/GenBank/DDBJ whole genome shotgun (WGS) entry which is preliminary data.</text>
</comment>
<feature type="transmembrane region" description="Helical" evidence="2">
    <location>
        <begin position="116"/>
        <end position="133"/>
    </location>
</feature>
<name>A0A8H5CFA8_9AGAR</name>
<dbReference type="PANTHER" id="PTHR40465">
    <property type="entry name" value="CHROMOSOME 1, WHOLE GENOME SHOTGUN SEQUENCE"/>
    <property type="match status" value="1"/>
</dbReference>
<evidence type="ECO:0000256" key="2">
    <source>
        <dbReference type="SAM" id="Phobius"/>
    </source>
</evidence>
<feature type="compositionally biased region" description="Polar residues" evidence="1">
    <location>
        <begin position="379"/>
        <end position="393"/>
    </location>
</feature>
<gene>
    <name evidence="4" type="ORF">D9611_007491</name>
</gene>
<evidence type="ECO:0000256" key="1">
    <source>
        <dbReference type="SAM" id="MobiDB-lite"/>
    </source>
</evidence>
<dbReference type="AlphaFoldDB" id="A0A8H5CFA8"/>
<dbReference type="OrthoDB" id="3183258at2759"/>
<keyword evidence="5" id="KW-1185">Reference proteome</keyword>
<sequence length="393" mass="44122">MRNPALIAHGPMLIGFTLNAVLFGIMITQVYLYFTTYKKDRLFLKLLVLFLLVADTVNTVFDFLYLYHVLIQHFGEAAFLEKADWLFATGKNTFSKAMVPVSSTFIALSDPRVDPVMTGIIATTVQLFFAWRIRVLTKNWFLVCIVTTLAVAGFVGAAVATYDAGGATPKFLDFRNFKVWRFYNPLSRENEPYDGSKAVVILWLTSASRKHKTGFKNSDMMVDRIIRVTVQTGLVTSIVAILDLVFFLADPTGTHLILNFPLCKLYTNSMMSSLNSRKGWHISTEIETSEGALTEESFHTSSLPMDRTTGTTSTGGQLRSFLTSSPKVNCPHFGPNNRPEIFVSVESHEVKDAIEVLSLPARRHRRRRQDSQGRQIQQHTQETATVVISTSKD</sequence>
<feature type="region of interest" description="Disordered" evidence="1">
    <location>
        <begin position="293"/>
        <end position="316"/>
    </location>
</feature>
<feature type="transmembrane region" description="Helical" evidence="2">
    <location>
        <begin position="46"/>
        <end position="67"/>
    </location>
</feature>
<feature type="domain" description="DUF6534" evidence="3">
    <location>
        <begin position="198"/>
        <end position="278"/>
    </location>
</feature>
<feature type="transmembrane region" description="Helical" evidence="2">
    <location>
        <begin position="12"/>
        <end position="34"/>
    </location>
</feature>
<evidence type="ECO:0000259" key="3">
    <source>
        <dbReference type="Pfam" id="PF20152"/>
    </source>
</evidence>
<dbReference type="EMBL" id="JAACJK010000003">
    <property type="protein sequence ID" value="KAF5340757.1"/>
    <property type="molecule type" value="Genomic_DNA"/>
</dbReference>
<evidence type="ECO:0000313" key="5">
    <source>
        <dbReference type="Proteomes" id="UP000541558"/>
    </source>
</evidence>
<dbReference type="Proteomes" id="UP000541558">
    <property type="component" value="Unassembled WGS sequence"/>
</dbReference>